<keyword evidence="2" id="KW-1185">Reference proteome</keyword>
<proteinExistence type="predicted"/>
<evidence type="ECO:0000313" key="1">
    <source>
        <dbReference type="EMBL" id="PXX21067.1"/>
    </source>
</evidence>
<evidence type="ECO:0000313" key="2">
    <source>
        <dbReference type="Proteomes" id="UP000248314"/>
    </source>
</evidence>
<dbReference type="STRING" id="1122991.GCA_000613445_01664"/>
<dbReference type="AlphaFoldDB" id="A0A318I0C2"/>
<name>A0A318I0C2_9BACT</name>
<gene>
    <name evidence="1" type="ORF">EJ73_01962</name>
</gene>
<accession>A0A318I0C2</accession>
<comment type="caution">
    <text evidence="1">The sequence shown here is derived from an EMBL/GenBank/DDBJ whole genome shotgun (WGS) entry which is preliminary data.</text>
</comment>
<organism evidence="1 2">
    <name type="scientific">Hoylesella shahii DSM 15611 = JCM 12083</name>
    <dbReference type="NCBI Taxonomy" id="1122991"/>
    <lineage>
        <taxon>Bacteria</taxon>
        <taxon>Pseudomonadati</taxon>
        <taxon>Bacteroidota</taxon>
        <taxon>Bacteroidia</taxon>
        <taxon>Bacteroidales</taxon>
        <taxon>Prevotellaceae</taxon>
        <taxon>Hoylesella</taxon>
    </lineage>
</organism>
<dbReference type="EMBL" id="QJJX01000024">
    <property type="protein sequence ID" value="PXX21067.1"/>
    <property type="molecule type" value="Genomic_DNA"/>
</dbReference>
<reference evidence="1 2" key="1">
    <citation type="submission" date="2018-05" db="EMBL/GenBank/DDBJ databases">
        <title>Genomic Encyclopedia of Type Strains, Phase I: the one thousand microbial genomes (KMG-I) project.</title>
        <authorList>
            <person name="Kyrpides N."/>
        </authorList>
    </citation>
    <scope>NUCLEOTIDE SEQUENCE [LARGE SCALE GENOMIC DNA]</scope>
    <source>
        <strain evidence="1 2">DSM 15611</strain>
    </source>
</reference>
<sequence>MPYLSKAGALKTIDDTWEANSILFLKCYLGITVSVPPVVSNTTNAQVRYSKYNLSFIKIKHPFLFAQKYKM</sequence>
<protein>
    <submittedName>
        <fullName evidence="1">Uncharacterized protein</fullName>
    </submittedName>
</protein>
<dbReference type="Proteomes" id="UP000248314">
    <property type="component" value="Unassembled WGS sequence"/>
</dbReference>